<sequence>MIEKINRNSDGVFSFGEKRQN</sequence>
<name>A0A0E9WCP0_ANGAN</name>
<evidence type="ECO:0000256" key="1">
    <source>
        <dbReference type="SAM" id="MobiDB-lite"/>
    </source>
</evidence>
<accession>A0A0E9WCP0</accession>
<proteinExistence type="predicted"/>
<evidence type="ECO:0000313" key="2">
    <source>
        <dbReference type="EMBL" id="JAH88127.1"/>
    </source>
</evidence>
<dbReference type="EMBL" id="GBXM01020450">
    <property type="protein sequence ID" value="JAH88127.1"/>
    <property type="molecule type" value="Transcribed_RNA"/>
</dbReference>
<reference evidence="2" key="1">
    <citation type="submission" date="2014-11" db="EMBL/GenBank/DDBJ databases">
        <authorList>
            <person name="Amaro Gonzalez C."/>
        </authorList>
    </citation>
    <scope>NUCLEOTIDE SEQUENCE</scope>
</reference>
<reference evidence="2" key="2">
    <citation type="journal article" date="2015" name="Fish Shellfish Immunol.">
        <title>Early steps in the European eel (Anguilla anguilla)-Vibrio vulnificus interaction in the gills: Role of the RtxA13 toxin.</title>
        <authorList>
            <person name="Callol A."/>
            <person name="Pajuelo D."/>
            <person name="Ebbesson L."/>
            <person name="Teles M."/>
            <person name="MacKenzie S."/>
            <person name="Amaro C."/>
        </authorList>
    </citation>
    <scope>NUCLEOTIDE SEQUENCE</scope>
</reference>
<feature type="region of interest" description="Disordered" evidence="1">
    <location>
        <begin position="1"/>
        <end position="21"/>
    </location>
</feature>
<dbReference type="AlphaFoldDB" id="A0A0E9WCP0"/>
<organism evidence="2">
    <name type="scientific">Anguilla anguilla</name>
    <name type="common">European freshwater eel</name>
    <name type="synonym">Muraena anguilla</name>
    <dbReference type="NCBI Taxonomy" id="7936"/>
    <lineage>
        <taxon>Eukaryota</taxon>
        <taxon>Metazoa</taxon>
        <taxon>Chordata</taxon>
        <taxon>Craniata</taxon>
        <taxon>Vertebrata</taxon>
        <taxon>Euteleostomi</taxon>
        <taxon>Actinopterygii</taxon>
        <taxon>Neopterygii</taxon>
        <taxon>Teleostei</taxon>
        <taxon>Anguilliformes</taxon>
        <taxon>Anguillidae</taxon>
        <taxon>Anguilla</taxon>
    </lineage>
</organism>
<protein>
    <submittedName>
        <fullName evidence="2">Uncharacterized protein</fullName>
    </submittedName>
</protein>